<dbReference type="RefSeq" id="WP_104517637.1">
    <property type="nucleotide sequence ID" value="NZ_NHRY01000054.1"/>
</dbReference>
<dbReference type="Proteomes" id="UP000239724">
    <property type="component" value="Unassembled WGS sequence"/>
</dbReference>
<dbReference type="GO" id="GO:0000160">
    <property type="term" value="P:phosphorelay signal transduction system"/>
    <property type="evidence" value="ECO:0007669"/>
    <property type="project" value="InterPro"/>
</dbReference>
<organism evidence="4 5">
    <name type="scientific">Rhodopila globiformis</name>
    <name type="common">Rhodopseudomonas globiformis</name>
    <dbReference type="NCBI Taxonomy" id="1071"/>
    <lineage>
        <taxon>Bacteria</taxon>
        <taxon>Pseudomonadati</taxon>
        <taxon>Pseudomonadota</taxon>
        <taxon>Alphaproteobacteria</taxon>
        <taxon>Acetobacterales</taxon>
        <taxon>Acetobacteraceae</taxon>
        <taxon>Rhodopila</taxon>
    </lineage>
</organism>
<name>A0A2S6NM20_RHOGL</name>
<dbReference type="EMBL" id="NHRY01000054">
    <property type="protein sequence ID" value="PPQ36782.1"/>
    <property type="molecule type" value="Genomic_DNA"/>
</dbReference>
<dbReference type="Pfam" id="PF00072">
    <property type="entry name" value="Response_reg"/>
    <property type="match status" value="1"/>
</dbReference>
<protein>
    <recommendedName>
        <fullName evidence="3">Response regulatory domain-containing protein</fullName>
    </recommendedName>
</protein>
<dbReference type="PROSITE" id="PS50110">
    <property type="entry name" value="RESPONSE_REGULATORY"/>
    <property type="match status" value="1"/>
</dbReference>
<dbReference type="CDD" id="cd00156">
    <property type="entry name" value="REC"/>
    <property type="match status" value="1"/>
</dbReference>
<dbReference type="SMART" id="SM00448">
    <property type="entry name" value="REC"/>
    <property type="match status" value="1"/>
</dbReference>
<sequence length="140" mass="15075">MSNAWPMPRGAKYLLVLDDEPTVREIICEFLSSDSHQVVPAATGEEAMAALQEYGVPDLMILDYVLAGLDGIKVYRQLTAAAGRAVPTILITGMISDDLAAEASGLGVTFLNKPVKLEYLAGVVKKRLSESAVRTTDHLE</sequence>
<evidence type="ECO:0000259" key="3">
    <source>
        <dbReference type="PROSITE" id="PS50110"/>
    </source>
</evidence>
<comment type="caution">
    <text evidence="4">The sequence shown here is derived from an EMBL/GenBank/DDBJ whole genome shotgun (WGS) entry which is preliminary data.</text>
</comment>
<gene>
    <name evidence="4" type="ORF">CCS01_04445</name>
</gene>
<evidence type="ECO:0000313" key="5">
    <source>
        <dbReference type="Proteomes" id="UP000239724"/>
    </source>
</evidence>
<dbReference type="OrthoDB" id="8019678at2"/>
<feature type="domain" description="Response regulatory" evidence="3">
    <location>
        <begin position="13"/>
        <end position="128"/>
    </location>
</feature>
<dbReference type="InterPro" id="IPR011006">
    <property type="entry name" value="CheY-like_superfamily"/>
</dbReference>
<accession>A0A2S6NM20</accession>
<dbReference type="AlphaFoldDB" id="A0A2S6NM20"/>
<keyword evidence="5" id="KW-1185">Reference proteome</keyword>
<dbReference type="InterPro" id="IPR001789">
    <property type="entry name" value="Sig_transdc_resp-reg_receiver"/>
</dbReference>
<dbReference type="SUPFAM" id="SSF52172">
    <property type="entry name" value="CheY-like"/>
    <property type="match status" value="1"/>
</dbReference>
<dbReference type="InterPro" id="IPR050595">
    <property type="entry name" value="Bact_response_regulator"/>
</dbReference>
<dbReference type="PANTHER" id="PTHR44591">
    <property type="entry name" value="STRESS RESPONSE REGULATOR PROTEIN 1"/>
    <property type="match status" value="1"/>
</dbReference>
<feature type="modified residue" description="4-aspartylphosphate" evidence="2">
    <location>
        <position position="63"/>
    </location>
</feature>
<keyword evidence="1 2" id="KW-0597">Phosphoprotein</keyword>
<evidence type="ECO:0000256" key="1">
    <source>
        <dbReference type="ARBA" id="ARBA00022553"/>
    </source>
</evidence>
<evidence type="ECO:0000256" key="2">
    <source>
        <dbReference type="PROSITE-ProRule" id="PRU00169"/>
    </source>
</evidence>
<dbReference type="Gene3D" id="3.40.50.2300">
    <property type="match status" value="1"/>
</dbReference>
<proteinExistence type="predicted"/>
<evidence type="ECO:0000313" key="4">
    <source>
        <dbReference type="EMBL" id="PPQ36782.1"/>
    </source>
</evidence>
<dbReference type="PANTHER" id="PTHR44591:SF3">
    <property type="entry name" value="RESPONSE REGULATORY DOMAIN-CONTAINING PROTEIN"/>
    <property type="match status" value="1"/>
</dbReference>
<reference evidence="4 5" key="1">
    <citation type="journal article" date="2018" name="Arch. Microbiol.">
        <title>New insights into the metabolic potential of the phototrophic purple bacterium Rhodopila globiformis DSM 161(T) from its draft genome sequence and evidence for a vanadium-dependent nitrogenase.</title>
        <authorList>
            <person name="Imhoff J.F."/>
            <person name="Rahn T."/>
            <person name="Kunzel S."/>
            <person name="Neulinger S.C."/>
        </authorList>
    </citation>
    <scope>NUCLEOTIDE SEQUENCE [LARGE SCALE GENOMIC DNA]</scope>
    <source>
        <strain evidence="4 5">DSM 161</strain>
    </source>
</reference>